<evidence type="ECO:0000256" key="12">
    <source>
        <dbReference type="ARBA" id="ARBA00022801"/>
    </source>
</evidence>
<evidence type="ECO:0000256" key="9">
    <source>
        <dbReference type="ARBA" id="ARBA00022722"/>
    </source>
</evidence>
<name>A0A101ERA8_9THEM</name>
<evidence type="ECO:0000256" key="13">
    <source>
        <dbReference type="ARBA" id="ARBA00023211"/>
    </source>
</evidence>
<dbReference type="InterPro" id="IPR036397">
    <property type="entry name" value="RNaseH_sf"/>
</dbReference>
<keyword evidence="10 14" id="KW-0479">Metal-binding</keyword>
<dbReference type="EMBL" id="LGFG01000020">
    <property type="protein sequence ID" value="KUK23488.1"/>
    <property type="molecule type" value="Genomic_DNA"/>
</dbReference>
<evidence type="ECO:0000313" key="18">
    <source>
        <dbReference type="Proteomes" id="UP000058636"/>
    </source>
</evidence>
<dbReference type="SMR" id="A0A101ERA8"/>
<keyword evidence="12 14" id="KW-0378">Hydrolase</keyword>
<dbReference type="Gene3D" id="3.30.420.10">
    <property type="entry name" value="Ribonuclease H-like superfamily/Ribonuclease H"/>
    <property type="match status" value="1"/>
</dbReference>
<evidence type="ECO:0000256" key="14">
    <source>
        <dbReference type="HAMAP-Rule" id="MF_00052"/>
    </source>
</evidence>
<dbReference type="GO" id="GO:0043137">
    <property type="term" value="P:DNA replication, removal of RNA primer"/>
    <property type="evidence" value="ECO:0007669"/>
    <property type="project" value="TreeGrafter"/>
</dbReference>
<gene>
    <name evidence="14" type="primary">rnhB</name>
    <name evidence="17" type="ORF">XD57_0404</name>
</gene>
<dbReference type="GO" id="GO:0004523">
    <property type="term" value="F:RNA-DNA hybrid ribonuclease activity"/>
    <property type="evidence" value="ECO:0007669"/>
    <property type="project" value="UniProtKB-UniRule"/>
</dbReference>
<dbReference type="Pfam" id="PF01351">
    <property type="entry name" value="RNase_HII"/>
    <property type="match status" value="1"/>
</dbReference>
<dbReference type="GO" id="GO:0032299">
    <property type="term" value="C:ribonuclease H2 complex"/>
    <property type="evidence" value="ECO:0007669"/>
    <property type="project" value="TreeGrafter"/>
</dbReference>
<comment type="cofactor">
    <cofactor evidence="2">
        <name>Mg(2+)</name>
        <dbReference type="ChEBI" id="CHEBI:18420"/>
    </cofactor>
</comment>
<comment type="catalytic activity">
    <reaction evidence="1 14 15 16">
        <text>Endonucleolytic cleavage to 5'-phosphomonoester.</text>
        <dbReference type="EC" id="3.1.26.4"/>
    </reaction>
</comment>
<evidence type="ECO:0000256" key="3">
    <source>
        <dbReference type="ARBA" id="ARBA00004065"/>
    </source>
</evidence>
<evidence type="ECO:0000256" key="1">
    <source>
        <dbReference type="ARBA" id="ARBA00000077"/>
    </source>
</evidence>
<dbReference type="GO" id="GO:0003723">
    <property type="term" value="F:RNA binding"/>
    <property type="evidence" value="ECO:0007669"/>
    <property type="project" value="UniProtKB-UniRule"/>
</dbReference>
<dbReference type="InterPro" id="IPR022898">
    <property type="entry name" value="RNase_HII"/>
</dbReference>
<evidence type="ECO:0000256" key="15">
    <source>
        <dbReference type="PROSITE-ProRule" id="PRU01319"/>
    </source>
</evidence>
<comment type="function">
    <text evidence="3 14 16">Endonuclease that specifically degrades the RNA of RNA-DNA hybrids.</text>
</comment>
<evidence type="ECO:0000256" key="2">
    <source>
        <dbReference type="ARBA" id="ARBA00001946"/>
    </source>
</evidence>
<evidence type="ECO:0000256" key="11">
    <source>
        <dbReference type="ARBA" id="ARBA00022759"/>
    </source>
</evidence>
<dbReference type="NCBIfam" id="NF000594">
    <property type="entry name" value="PRK00015.1-1"/>
    <property type="match status" value="1"/>
</dbReference>
<dbReference type="GO" id="GO:0006298">
    <property type="term" value="P:mismatch repair"/>
    <property type="evidence" value="ECO:0007669"/>
    <property type="project" value="TreeGrafter"/>
</dbReference>
<proteinExistence type="inferred from homology"/>
<dbReference type="Proteomes" id="UP000058636">
    <property type="component" value="Unassembled WGS sequence"/>
</dbReference>
<accession>A0A101ERA8</accession>
<evidence type="ECO:0000256" key="8">
    <source>
        <dbReference type="ARBA" id="ARBA00022490"/>
    </source>
</evidence>
<feature type="binding site" evidence="14 15">
    <location>
        <position position="107"/>
    </location>
    <ligand>
        <name>a divalent metal cation</name>
        <dbReference type="ChEBI" id="CHEBI:60240"/>
    </ligand>
</feature>
<sequence length="238" mass="26595">MGIDELYKKEFGIVAGVDEAGRGCLAGPVVAAAVVLEKEIEGINDSKQLSPAKRERLFDEIMGKAAVGIGIASPEEIDLHNIFNATKLAMNRALENLSVGPSFVLVDGKGIELRVPGTCLVKGDQKSKLIGAASIVAKVFRDRLMSEFHKMYPQFSFHKHKGYATKEHLNEIRKNGVLPIHRMSFEPVLELLTDDLLREFFEKGLISENRFEHIKNLLEAKKSVVFRKERTDHNLPLF</sequence>
<dbReference type="GO" id="GO:0005737">
    <property type="term" value="C:cytoplasm"/>
    <property type="evidence" value="ECO:0007669"/>
    <property type="project" value="UniProtKB-SubCell"/>
</dbReference>
<comment type="cofactor">
    <cofactor evidence="14 15">
        <name>Mn(2+)</name>
        <dbReference type="ChEBI" id="CHEBI:29035"/>
    </cofactor>
    <cofactor evidence="14 15">
        <name>Mg(2+)</name>
        <dbReference type="ChEBI" id="CHEBI:18420"/>
    </cofactor>
    <text evidence="14 15">Manganese or magnesium. Binds 1 divalent metal ion per monomer in the absence of substrate. May bind a second metal ion after substrate binding.</text>
</comment>
<evidence type="ECO:0000256" key="16">
    <source>
        <dbReference type="RuleBase" id="RU003515"/>
    </source>
</evidence>
<dbReference type="CDD" id="cd07182">
    <property type="entry name" value="RNase_HII_bacteria_HII_like"/>
    <property type="match status" value="1"/>
</dbReference>
<dbReference type="FunFam" id="3.30.420.10:FF:000142">
    <property type="entry name" value="Ribonuclease HII"/>
    <property type="match status" value="1"/>
</dbReference>
<protein>
    <recommendedName>
        <fullName evidence="7 14">Ribonuclease HII</fullName>
        <shortName evidence="14">RNase HII</shortName>
        <ecNumber evidence="6 14">3.1.26.4</ecNumber>
    </recommendedName>
</protein>
<dbReference type="PATRIC" id="fig|93930.3.peg.1189"/>
<evidence type="ECO:0000256" key="4">
    <source>
        <dbReference type="ARBA" id="ARBA00004496"/>
    </source>
</evidence>
<feature type="binding site" evidence="14 15">
    <location>
        <position position="18"/>
    </location>
    <ligand>
        <name>a divalent metal cation</name>
        <dbReference type="ChEBI" id="CHEBI:60240"/>
    </ligand>
</feature>
<evidence type="ECO:0000313" key="17">
    <source>
        <dbReference type="EMBL" id="KUK23488.1"/>
    </source>
</evidence>
<dbReference type="OMA" id="YPTKLHL"/>
<feature type="binding site" evidence="14 15">
    <location>
        <position position="19"/>
    </location>
    <ligand>
        <name>a divalent metal cation</name>
        <dbReference type="ChEBI" id="CHEBI:60240"/>
    </ligand>
</feature>
<dbReference type="InterPro" id="IPR001352">
    <property type="entry name" value="RNase_HII/HIII"/>
</dbReference>
<comment type="caution">
    <text evidence="17">The sequence shown here is derived from an EMBL/GenBank/DDBJ whole genome shotgun (WGS) entry which is preliminary data.</text>
</comment>
<dbReference type="EC" id="3.1.26.4" evidence="6 14"/>
<comment type="similarity">
    <text evidence="5 14 16">Belongs to the RNase HII family.</text>
</comment>
<dbReference type="PROSITE" id="PS51975">
    <property type="entry name" value="RNASE_H_2"/>
    <property type="match status" value="1"/>
</dbReference>
<dbReference type="AlphaFoldDB" id="A0A101ERA8"/>
<dbReference type="HAMAP" id="MF_00052_B">
    <property type="entry name" value="RNase_HII_B"/>
    <property type="match status" value="1"/>
</dbReference>
<keyword evidence="8 14" id="KW-0963">Cytoplasm</keyword>
<evidence type="ECO:0000256" key="5">
    <source>
        <dbReference type="ARBA" id="ARBA00007383"/>
    </source>
</evidence>
<keyword evidence="11 14" id="KW-0255">Endonuclease</keyword>
<dbReference type="PANTHER" id="PTHR10954">
    <property type="entry name" value="RIBONUCLEASE H2 SUBUNIT A"/>
    <property type="match status" value="1"/>
</dbReference>
<dbReference type="NCBIfam" id="NF000595">
    <property type="entry name" value="PRK00015.1-3"/>
    <property type="match status" value="1"/>
</dbReference>
<dbReference type="InterPro" id="IPR012337">
    <property type="entry name" value="RNaseH-like_sf"/>
</dbReference>
<organism evidence="17 18">
    <name type="scientific">Thermotoga petrophila</name>
    <dbReference type="NCBI Taxonomy" id="93929"/>
    <lineage>
        <taxon>Bacteria</taxon>
        <taxon>Thermotogati</taxon>
        <taxon>Thermotogota</taxon>
        <taxon>Thermotogae</taxon>
        <taxon>Thermotogales</taxon>
        <taxon>Thermotogaceae</taxon>
        <taxon>Thermotoga</taxon>
    </lineage>
</organism>
<reference evidence="17 18" key="1">
    <citation type="journal article" date="2015" name="MBio">
        <title>Genome-Resolved Metagenomic Analysis Reveals Roles for Candidate Phyla and Other Microbial Community Members in Biogeochemical Transformations in Oil Reservoirs.</title>
        <authorList>
            <person name="Hu P."/>
            <person name="Tom L."/>
            <person name="Singh A."/>
            <person name="Thomas B.C."/>
            <person name="Baker B.J."/>
            <person name="Piceno Y.M."/>
            <person name="Andersen G.L."/>
            <person name="Banfield J.F."/>
        </authorList>
    </citation>
    <scope>NUCLEOTIDE SEQUENCE [LARGE SCALE GENOMIC DNA]</scope>
    <source>
        <strain evidence="17">46_26</strain>
    </source>
</reference>
<dbReference type="GO" id="GO:0030145">
    <property type="term" value="F:manganese ion binding"/>
    <property type="evidence" value="ECO:0007669"/>
    <property type="project" value="UniProtKB-UniRule"/>
</dbReference>
<dbReference type="PANTHER" id="PTHR10954:SF18">
    <property type="entry name" value="RIBONUCLEASE HII"/>
    <property type="match status" value="1"/>
</dbReference>
<evidence type="ECO:0000256" key="10">
    <source>
        <dbReference type="ARBA" id="ARBA00022723"/>
    </source>
</evidence>
<keyword evidence="9 14" id="KW-0540">Nuclease</keyword>
<keyword evidence="13 14" id="KW-0464">Manganese</keyword>
<evidence type="ECO:0000256" key="6">
    <source>
        <dbReference type="ARBA" id="ARBA00012180"/>
    </source>
</evidence>
<dbReference type="InterPro" id="IPR024567">
    <property type="entry name" value="RNase_HII/HIII_dom"/>
</dbReference>
<comment type="subcellular location">
    <subcellularLocation>
        <location evidence="4 14">Cytoplasm</location>
    </subcellularLocation>
</comment>
<dbReference type="SUPFAM" id="SSF53098">
    <property type="entry name" value="Ribonuclease H-like"/>
    <property type="match status" value="1"/>
</dbReference>
<evidence type="ECO:0000256" key="7">
    <source>
        <dbReference type="ARBA" id="ARBA00019179"/>
    </source>
</evidence>